<feature type="region of interest" description="Disordered" evidence="1">
    <location>
        <begin position="63"/>
        <end position="82"/>
    </location>
</feature>
<evidence type="ECO:0000313" key="3">
    <source>
        <dbReference type="Proteomes" id="UP000823775"/>
    </source>
</evidence>
<gene>
    <name evidence="2" type="ORF">HAX54_016470</name>
</gene>
<dbReference type="Proteomes" id="UP000823775">
    <property type="component" value="Unassembled WGS sequence"/>
</dbReference>
<feature type="non-terminal residue" evidence="2">
    <location>
        <position position="90"/>
    </location>
</feature>
<name>A0ABS8UKV3_DATST</name>
<accession>A0ABS8UKV3</accession>
<sequence>MCWYTLAELPVVYDICMYVVIRVLTHVSMARFVSRTTIRISYVAPVDIGCKLLGPSDSWIPNAESTSDRMDGARNQAQPERGSKMLIVAI</sequence>
<organism evidence="2 3">
    <name type="scientific">Datura stramonium</name>
    <name type="common">Jimsonweed</name>
    <name type="synonym">Common thornapple</name>
    <dbReference type="NCBI Taxonomy" id="4076"/>
    <lineage>
        <taxon>Eukaryota</taxon>
        <taxon>Viridiplantae</taxon>
        <taxon>Streptophyta</taxon>
        <taxon>Embryophyta</taxon>
        <taxon>Tracheophyta</taxon>
        <taxon>Spermatophyta</taxon>
        <taxon>Magnoliopsida</taxon>
        <taxon>eudicotyledons</taxon>
        <taxon>Gunneridae</taxon>
        <taxon>Pentapetalae</taxon>
        <taxon>asterids</taxon>
        <taxon>lamiids</taxon>
        <taxon>Solanales</taxon>
        <taxon>Solanaceae</taxon>
        <taxon>Solanoideae</taxon>
        <taxon>Datureae</taxon>
        <taxon>Datura</taxon>
    </lineage>
</organism>
<evidence type="ECO:0000313" key="2">
    <source>
        <dbReference type="EMBL" id="MCD9558843.1"/>
    </source>
</evidence>
<evidence type="ECO:0000256" key="1">
    <source>
        <dbReference type="SAM" id="MobiDB-lite"/>
    </source>
</evidence>
<comment type="caution">
    <text evidence="2">The sequence shown here is derived from an EMBL/GenBank/DDBJ whole genome shotgun (WGS) entry which is preliminary data.</text>
</comment>
<keyword evidence="3" id="KW-1185">Reference proteome</keyword>
<protein>
    <submittedName>
        <fullName evidence="2">Uncharacterized protein</fullName>
    </submittedName>
</protein>
<proteinExistence type="predicted"/>
<reference evidence="2 3" key="1">
    <citation type="journal article" date="2021" name="BMC Genomics">
        <title>Datura genome reveals duplications of psychoactive alkaloid biosynthetic genes and high mutation rate following tissue culture.</title>
        <authorList>
            <person name="Rajewski A."/>
            <person name="Carter-House D."/>
            <person name="Stajich J."/>
            <person name="Litt A."/>
        </authorList>
    </citation>
    <scope>NUCLEOTIDE SEQUENCE [LARGE SCALE GENOMIC DNA]</scope>
    <source>
        <strain evidence="2">AR-01</strain>
    </source>
</reference>
<dbReference type="EMBL" id="JACEIK010002068">
    <property type="protein sequence ID" value="MCD9558843.1"/>
    <property type="molecule type" value="Genomic_DNA"/>
</dbReference>